<name>S4W3F3_9VIRU</name>
<evidence type="ECO:0000313" key="1">
    <source>
        <dbReference type="EMBL" id="AGO85172.1"/>
    </source>
</evidence>
<proteinExistence type="predicted"/>
<dbReference type="RefSeq" id="YP_008438246.1">
    <property type="nucleotide sequence ID" value="NC_022098.1"/>
</dbReference>
<dbReference type="EMBL" id="KC977571">
    <property type="protein sequence ID" value="AGO85172.1"/>
    <property type="molecule type" value="Genomic_DNA"/>
</dbReference>
<reference evidence="1 2" key="1">
    <citation type="journal article" date="2013" name="Science">
        <title>Pandoraviruses: amoeba viruses with genomes up to 2.5 Mb reaching that of parasitic eukaryotes.</title>
        <authorList>
            <person name="Philippe N."/>
            <person name="Legendre M."/>
            <person name="Doutre G."/>
            <person name="Coute Y."/>
            <person name="Poirot O."/>
            <person name="Lescot M."/>
            <person name="Arslan D."/>
            <person name="Seltzer V."/>
            <person name="Bertaux L."/>
            <person name="Bruley C."/>
            <person name="Garin J."/>
            <person name="Claverie J.M."/>
            <person name="Abergel C."/>
        </authorList>
    </citation>
    <scope>NUCLEOTIDE SEQUENCE [LARGE SCALE GENOMIC DNA]</scope>
</reference>
<evidence type="ECO:0000313" key="2">
    <source>
        <dbReference type="Proteomes" id="UP000204584"/>
    </source>
</evidence>
<gene>
    <name evidence="1" type="ORF">psal_cds_1002</name>
</gene>
<dbReference type="Proteomes" id="UP000204584">
    <property type="component" value="Segment"/>
</dbReference>
<sequence length="293" mass="31543">MEGHGSTDDGLPTDAGLPAELWWMIVERVDRAWQPVAAHVCSTWRRAVPDNQRRLDVLATFALWSHPDCIKSPSRSAIVAWSLDVSRASRGLAPIGRLCPLSRSAIPGNDDPDARLMAAALLYNHHPLDAVYLAIMTCGDGRRDGDYGVHSASRAHICSYPAIHVAACSGAGLFIDLLYRHGAGTHGHLTARWEAAVAKAYTATARALDLDAFLVLRRHARTPCDIDTLKATLCGAGVCEKDMPLWMRAAATDSTFCRNCGRHGAVSTVVCQARTAGGVGGIQSTCAYCFHTR</sequence>
<dbReference type="KEGG" id="vg:16606959"/>
<protein>
    <submittedName>
        <fullName evidence="1">Uncharacterized protein</fullName>
    </submittedName>
</protein>
<keyword evidence="2" id="KW-1185">Reference proteome</keyword>
<accession>S4W3F3</accession>
<organism evidence="1 2">
    <name type="scientific">Pandoravirus salinus</name>
    <dbReference type="NCBI Taxonomy" id="1349410"/>
    <lineage>
        <taxon>Viruses</taxon>
        <taxon>Pandoravirus</taxon>
    </lineage>
</organism>
<dbReference type="GeneID" id="16606959"/>